<organism evidence="1">
    <name type="scientific">marine sediment metagenome</name>
    <dbReference type="NCBI Taxonomy" id="412755"/>
    <lineage>
        <taxon>unclassified sequences</taxon>
        <taxon>metagenomes</taxon>
        <taxon>ecological metagenomes</taxon>
    </lineage>
</organism>
<name>A0A0F9R879_9ZZZZ</name>
<gene>
    <name evidence="1" type="ORF">LCGC14_1004150</name>
</gene>
<accession>A0A0F9R879</accession>
<dbReference type="EMBL" id="LAZR01003900">
    <property type="protein sequence ID" value="KKN13643.1"/>
    <property type="molecule type" value="Genomic_DNA"/>
</dbReference>
<evidence type="ECO:0000313" key="1">
    <source>
        <dbReference type="EMBL" id="KKN13643.1"/>
    </source>
</evidence>
<reference evidence="1" key="1">
    <citation type="journal article" date="2015" name="Nature">
        <title>Complex archaea that bridge the gap between prokaryotes and eukaryotes.</title>
        <authorList>
            <person name="Spang A."/>
            <person name="Saw J.H."/>
            <person name="Jorgensen S.L."/>
            <person name="Zaremba-Niedzwiedzka K."/>
            <person name="Martijn J."/>
            <person name="Lind A.E."/>
            <person name="van Eijk R."/>
            <person name="Schleper C."/>
            <person name="Guy L."/>
            <person name="Ettema T.J."/>
        </authorList>
    </citation>
    <scope>NUCLEOTIDE SEQUENCE</scope>
</reference>
<sequence length="79" mass="9306">MTNDVNLRERTRWLPKRAFRMSVRTGSSQWRTSDVALWKTRVASYPLMQVARTVDWVVLGRVEQPRDHLLLLGVLQEQV</sequence>
<proteinExistence type="predicted"/>
<dbReference type="AlphaFoldDB" id="A0A0F9R879"/>
<comment type="caution">
    <text evidence="1">The sequence shown here is derived from an EMBL/GenBank/DDBJ whole genome shotgun (WGS) entry which is preliminary data.</text>
</comment>
<protein>
    <submittedName>
        <fullName evidence="1">Uncharacterized protein</fullName>
    </submittedName>
</protein>